<dbReference type="Pfam" id="PF10345">
    <property type="entry name" value="Cohesin_load"/>
    <property type="match status" value="1"/>
</dbReference>
<comment type="similarity">
    <text evidence="2">Belongs to the SCC4/mau-2 family.</text>
</comment>
<evidence type="ECO:0000313" key="8">
    <source>
        <dbReference type="EMBL" id="CCG82124.1"/>
    </source>
</evidence>
<dbReference type="VEuPathDB" id="FungiDB:TAPDE_002065"/>
<keyword evidence="4" id="KW-0498">Mitosis</keyword>
<organism evidence="8 9">
    <name type="scientific">Taphrina deformans (strain PYCC 5710 / ATCC 11124 / CBS 356.35 / IMI 108563 / JCM 9778 / NBRC 8474)</name>
    <name type="common">Peach leaf curl fungus</name>
    <name type="synonym">Lalaria deformans</name>
    <dbReference type="NCBI Taxonomy" id="1097556"/>
    <lineage>
        <taxon>Eukaryota</taxon>
        <taxon>Fungi</taxon>
        <taxon>Dikarya</taxon>
        <taxon>Ascomycota</taxon>
        <taxon>Taphrinomycotina</taxon>
        <taxon>Taphrinomycetes</taxon>
        <taxon>Taphrinales</taxon>
        <taxon>Taphrinaceae</taxon>
        <taxon>Taphrina</taxon>
    </lineage>
</organism>
<dbReference type="STRING" id="1097556.R4X8Y3"/>
<keyword evidence="9" id="KW-1185">Reference proteome</keyword>
<evidence type="ECO:0000313" key="9">
    <source>
        <dbReference type="Proteomes" id="UP000013776"/>
    </source>
</evidence>
<dbReference type="GO" id="GO:0007064">
    <property type="term" value="P:mitotic sister chromatid cohesion"/>
    <property type="evidence" value="ECO:0007669"/>
    <property type="project" value="InterPro"/>
</dbReference>
<dbReference type="InterPro" id="IPR019440">
    <property type="entry name" value="MAU2"/>
</dbReference>
<gene>
    <name evidence="8" type="ORF">TAPDE_002065</name>
</gene>
<evidence type="ECO:0000256" key="2">
    <source>
        <dbReference type="ARBA" id="ARBA00008585"/>
    </source>
</evidence>
<evidence type="ECO:0000256" key="3">
    <source>
        <dbReference type="ARBA" id="ARBA00022618"/>
    </source>
</evidence>
<evidence type="ECO:0000256" key="7">
    <source>
        <dbReference type="ARBA" id="ARBA00023306"/>
    </source>
</evidence>
<dbReference type="AlphaFoldDB" id="R4X8Y3"/>
<dbReference type="GO" id="GO:0051301">
    <property type="term" value="P:cell division"/>
    <property type="evidence" value="ECO:0007669"/>
    <property type="project" value="UniProtKB-KW"/>
</dbReference>
<comment type="subcellular location">
    <subcellularLocation>
        <location evidence="1">Nucleus</location>
    </subcellularLocation>
</comment>
<dbReference type="GO" id="GO:0005634">
    <property type="term" value="C:nucleus"/>
    <property type="evidence" value="ECO:0007669"/>
    <property type="project" value="UniProtKB-SubCell"/>
</dbReference>
<accession>R4X8Y3</accession>
<keyword evidence="5" id="KW-0159">Chromosome partition</keyword>
<reference evidence="8 9" key="1">
    <citation type="journal article" date="2013" name="MBio">
        <title>Genome sequencing of the plant pathogen Taphrina deformans, the causal agent of peach leaf curl.</title>
        <authorList>
            <person name="Cisse O.H."/>
            <person name="Almeida J.M.G.C.F."/>
            <person name="Fonseca A."/>
            <person name="Kumar A.A."/>
            <person name="Salojaervi J."/>
            <person name="Overmyer K."/>
            <person name="Hauser P.M."/>
            <person name="Pagni M."/>
        </authorList>
    </citation>
    <scope>NUCLEOTIDE SEQUENCE [LARGE SCALE GENOMIC DNA]</scope>
    <source>
        <strain evidence="9">PYCC 5710 / ATCC 11124 / CBS 356.35 / IMI 108563 / JCM 9778 / NBRC 8474</strain>
    </source>
</reference>
<protein>
    <submittedName>
        <fullName evidence="8">Sister chromatid cohesion protein ssl35 / FY16936</fullName>
    </submittedName>
</protein>
<name>R4X8Y3_TAPDE</name>
<proteinExistence type="inferred from homology"/>
<evidence type="ECO:0000256" key="6">
    <source>
        <dbReference type="ARBA" id="ARBA00023242"/>
    </source>
</evidence>
<keyword evidence="3" id="KW-0132">Cell division</keyword>
<evidence type="ECO:0000256" key="5">
    <source>
        <dbReference type="ARBA" id="ARBA00022829"/>
    </source>
</evidence>
<dbReference type="eggNOG" id="ENOG502RK5N">
    <property type="taxonomic scope" value="Eukaryota"/>
</dbReference>
<sequence>MSDPTYHLLIADELLTYAATLPCDEAKLHVELAVAALELFLNLPPALLSLHNELQARLVLSRALFKYTTNIRQAEEIILKGQVKIQNQEHLVEYKLAFNELLCRILRDSGSLNAAKRLIKDSIVLCSHEGRGLEKWHYIFLFTSFEMEKSLSSVRALRAFAAKRQNLSVLQIADLLDSIIHITQGLPLPDAISPSLPSAPQTLDTSQLTITDYMHLAVSVLGDVLAGNVARTDQQEEITKRALSKLGIIHQGLDARPNFDHVLRIPVPENDLPHSSADILMLTSFSTRRFMIFMYVLSGLVHLAEITSNRSEKFLLEGKKQLLHEIQDCGNDAWTGGMMELIHVYAGFNHLLHSRLESVSTELSLARKDSDLVRFLKGCLAQQVGKLDDALNLYSTITDGELSILACLNTILVYCGSLKADQNKAKDLLLKLEERCGQGPLRTSFELVKCVLTTGTSIALKRALTGVLNAAKLQANTQFNIIALSILSVTSSDPDEMKLKFSSYALSQANKSASVANGVNIWSHLNGTVVENILRNQAMKSKLTSEQYTDKMNKIRQMNSDTADKLQSSLPLVSAAISRGA</sequence>
<evidence type="ECO:0000256" key="1">
    <source>
        <dbReference type="ARBA" id="ARBA00004123"/>
    </source>
</evidence>
<comment type="caution">
    <text evidence="8">The sequence shown here is derived from an EMBL/GenBank/DDBJ whole genome shotgun (WGS) entry which is preliminary data.</text>
</comment>
<dbReference type="Proteomes" id="UP000013776">
    <property type="component" value="Unassembled WGS sequence"/>
</dbReference>
<dbReference type="EMBL" id="CAHR02000071">
    <property type="protein sequence ID" value="CCG82124.1"/>
    <property type="molecule type" value="Genomic_DNA"/>
</dbReference>
<keyword evidence="7" id="KW-0131">Cell cycle</keyword>
<keyword evidence="6" id="KW-0539">Nucleus</keyword>
<evidence type="ECO:0000256" key="4">
    <source>
        <dbReference type="ARBA" id="ARBA00022776"/>
    </source>
</evidence>
<dbReference type="PANTHER" id="PTHR21394">
    <property type="entry name" value="MAU2 CHROMATID COHESION FACTOR HOMOLOG"/>
    <property type="match status" value="1"/>
</dbReference>
<dbReference type="GO" id="GO:0007059">
    <property type="term" value="P:chromosome segregation"/>
    <property type="evidence" value="ECO:0007669"/>
    <property type="project" value="UniProtKB-KW"/>
</dbReference>